<keyword evidence="8" id="KW-0804">Transcription</keyword>
<dbReference type="EMBL" id="MLYV02000114">
    <property type="protein sequence ID" value="PSS35588.1"/>
    <property type="molecule type" value="Genomic_DNA"/>
</dbReference>
<feature type="region of interest" description="Disordered" evidence="10">
    <location>
        <begin position="433"/>
        <end position="456"/>
    </location>
</feature>
<name>A0A2R6RZY4_9APHY</name>
<evidence type="ECO:0000256" key="1">
    <source>
        <dbReference type="ARBA" id="ARBA00004123"/>
    </source>
</evidence>
<comment type="subcellular location">
    <subcellularLocation>
        <location evidence="2">Cytoplasm</location>
    </subcellularLocation>
    <subcellularLocation>
        <location evidence="1">Nucleus</location>
    </subcellularLocation>
</comment>
<feature type="region of interest" description="Disordered" evidence="10">
    <location>
        <begin position="533"/>
        <end position="561"/>
    </location>
</feature>
<keyword evidence="5" id="KW-0597">Phosphoprotein</keyword>
<sequence>MPPQVSYELANWNGELSNFQPQYIPSRPPSLPRRTKRPVIAVEQREKSIEQRSMPPSHARHTPPGSHPTKAQSTQTKRHPKPPRLDSSDLENNEEANMTIERMLLSEDFASSDEMPERAESTGVSLPPPVQLFSAASNIVQTQLSNIYGHPPSPERFSRIHNPIPHPIQLKSSVRPAISSGHDDSDHQAHASTYFVQTRNSVSSSKDLGKYQSAAEPIDASENNSQSSPRTLIMFDQMHRSPFSHPSQTSSIHTSLQTDRDTFEVPETPEGSTISLPASPDGSPKRQNFVPAVEALFDDYRSNRSVSVPLRDRSTAESTLVESVIKFPETNTPKIFASRSFTPSRSIIDIIPESPLSSLTSLSSPEAPHRLAKKRAVPLHRVYIDVPSLPSDRKKEDFHPMHTHIIARDSSPAPTPRKQTAKRKREIPVGAINGMHSDKNRSTSVPSTSKRRKLSSSIPEMQLDSLGEFGWDPIQSYFVHTTTPITDPWCERVENYLVNPVRLHRILLPTFRYLGASLLGVPPADDNVITPSPPYPVHAKESTTFELPRPSRTRPDLPHSANTIVVPDRSELLLESPIQPPKPSFNVLSRVSEGLHELQVYGSSPSPSPKAARVTSTASYDPAQFPSSSRLTQNNLPENDNWSTRTLTHEQISPERGSTSSALRSEHTMDTYAPMSNTPSGLYGSLPQERALSFTETHMHSHRMLSNDDLAMSSVLRGRDAFFGDVSMDPDALNMQGDMDLEMRGDIYFPDHQEDLAMIAGWNQSLYEDPMAAVISPHTDHSFLCGGTIDPSLLGGPSLTPRSPSPDPRTLPPTPHRHTSHSRPPRTSSLQPSTHPENAGRPSTSGKGKEKGIPREMDNETDKSTGKGKGKGRAKDVGVRARQIIALTPSINKVASTLAQDHILTGKRDRKLSTRAIEAYVSGKKLAEVGLDLGDGIKDVENISQAASTLMVSDPEESTLHDSDNEDEDSGEVSRRRMRSKSKASAGSCSERQARIHQLAAEPQFCHQCRNKNRFEKMRCTVIKDNNIPCGLRFCEKCFAFRYPGMEFNPYFTVFVCPKCADYCNCTSCCAHRGEQYISTREHRVDINGKPCHFEIWKKGPKKSTQVSGNSRESSQTVKERPRRGGAQPPPNIPLAPSMILPEGSKWGTIYSTSNCQPMGIAIVVDEQNQRVAFKSVASAPAVRSKRQRMLVGQVRPGWQYADPLEDPTSAEQCLAEESVNTVGLGRTQVSRSYVGLKEALFSSAYLSWEELSCWHGPLTPPPEDEDMNGNIESPARSLDHGDAQFQPEDVPFIIAQAFYVYNNRTGTTNS</sequence>
<evidence type="ECO:0000256" key="4">
    <source>
        <dbReference type="ARBA" id="ARBA00022499"/>
    </source>
</evidence>
<keyword evidence="3" id="KW-0963">Cytoplasm</keyword>
<gene>
    <name evidence="12" type="ORF">PHLCEN_2v1465</name>
</gene>
<evidence type="ECO:0000256" key="5">
    <source>
        <dbReference type="ARBA" id="ARBA00022553"/>
    </source>
</evidence>
<dbReference type="STRING" id="98765.A0A2R6RZY4"/>
<evidence type="ECO:0000256" key="3">
    <source>
        <dbReference type="ARBA" id="ARBA00022490"/>
    </source>
</evidence>
<comment type="caution">
    <text evidence="12">The sequence shown here is derived from an EMBL/GenBank/DDBJ whole genome shotgun (WGS) entry which is preliminary data.</text>
</comment>
<dbReference type="GO" id="GO:0005634">
    <property type="term" value="C:nucleus"/>
    <property type="evidence" value="ECO:0007669"/>
    <property type="project" value="UniProtKB-SubCell"/>
</dbReference>
<dbReference type="OrthoDB" id="2758530at2759"/>
<dbReference type="CDD" id="cd00065">
    <property type="entry name" value="FYVE_like_SF"/>
    <property type="match status" value="1"/>
</dbReference>
<feature type="region of interest" description="Disordered" evidence="10">
    <location>
        <begin position="18"/>
        <end position="95"/>
    </location>
</feature>
<evidence type="ECO:0000313" key="12">
    <source>
        <dbReference type="EMBL" id="PSS35588.1"/>
    </source>
</evidence>
<feature type="region of interest" description="Disordered" evidence="10">
    <location>
        <begin position="240"/>
        <end position="287"/>
    </location>
</feature>
<dbReference type="PANTHER" id="PTHR31169">
    <property type="entry name" value="OS05G0300700 PROTEIN"/>
    <property type="match status" value="1"/>
</dbReference>
<evidence type="ECO:0000256" key="7">
    <source>
        <dbReference type="ARBA" id="ARBA00023015"/>
    </source>
</evidence>
<feature type="compositionally biased region" description="Basic and acidic residues" evidence="10">
    <location>
        <begin position="847"/>
        <end position="865"/>
    </location>
</feature>
<dbReference type="InterPro" id="IPR040221">
    <property type="entry name" value="CDCA7/CDA7L"/>
</dbReference>
<feature type="compositionally biased region" description="Polar residues" evidence="10">
    <location>
        <begin position="1103"/>
        <end position="1117"/>
    </location>
</feature>
<dbReference type="Proteomes" id="UP000186601">
    <property type="component" value="Unassembled WGS sequence"/>
</dbReference>
<dbReference type="InterPro" id="IPR018866">
    <property type="entry name" value="Znf-4CXXC_R1"/>
</dbReference>
<evidence type="ECO:0000256" key="10">
    <source>
        <dbReference type="SAM" id="MobiDB-lite"/>
    </source>
</evidence>
<evidence type="ECO:0000259" key="11">
    <source>
        <dbReference type="Pfam" id="PF10497"/>
    </source>
</evidence>
<feature type="region of interest" description="Disordered" evidence="10">
    <location>
        <begin position="787"/>
        <end position="877"/>
    </location>
</feature>
<feature type="compositionally biased region" description="Polar residues" evidence="10">
    <location>
        <begin position="614"/>
        <end position="642"/>
    </location>
</feature>
<dbReference type="Pfam" id="PF10497">
    <property type="entry name" value="zf-4CXXC_R1"/>
    <property type="match status" value="1"/>
</dbReference>
<keyword evidence="7" id="KW-0805">Transcription regulation</keyword>
<keyword evidence="13" id="KW-1185">Reference proteome</keyword>
<feature type="region of interest" description="Disordered" evidence="10">
    <location>
        <begin position="599"/>
        <end position="642"/>
    </location>
</feature>
<dbReference type="GO" id="GO:0005737">
    <property type="term" value="C:cytoplasm"/>
    <property type="evidence" value="ECO:0007669"/>
    <property type="project" value="UniProtKB-SubCell"/>
</dbReference>
<evidence type="ECO:0000256" key="6">
    <source>
        <dbReference type="ARBA" id="ARBA00022843"/>
    </source>
</evidence>
<dbReference type="PANTHER" id="PTHR31169:SF8">
    <property type="entry name" value="ZINC-FINGER DOMAIN OF MONOAMINE-OXIDASE A REPRESSOR R1 PROTEIN"/>
    <property type="match status" value="1"/>
</dbReference>
<dbReference type="GO" id="GO:0006355">
    <property type="term" value="P:regulation of DNA-templated transcription"/>
    <property type="evidence" value="ECO:0007669"/>
    <property type="project" value="InterPro"/>
</dbReference>
<feature type="compositionally biased region" description="Pro residues" evidence="10">
    <location>
        <begin position="803"/>
        <end position="814"/>
    </location>
</feature>
<accession>A0A2R6RZY4</accession>
<keyword evidence="4" id="KW-1017">Isopeptide bond</keyword>
<protein>
    <recommendedName>
        <fullName evidence="11">Zinc-finger domain-containing protein</fullName>
    </recommendedName>
</protein>
<feature type="region of interest" description="Disordered" evidence="10">
    <location>
        <begin position="950"/>
        <end position="989"/>
    </location>
</feature>
<evidence type="ECO:0000256" key="2">
    <source>
        <dbReference type="ARBA" id="ARBA00004496"/>
    </source>
</evidence>
<organism evidence="12 13">
    <name type="scientific">Hermanssonia centrifuga</name>
    <dbReference type="NCBI Taxonomy" id="98765"/>
    <lineage>
        <taxon>Eukaryota</taxon>
        <taxon>Fungi</taxon>
        <taxon>Dikarya</taxon>
        <taxon>Basidiomycota</taxon>
        <taxon>Agaricomycotina</taxon>
        <taxon>Agaricomycetes</taxon>
        <taxon>Polyporales</taxon>
        <taxon>Meruliaceae</taxon>
        <taxon>Hermanssonia</taxon>
    </lineage>
</organism>
<feature type="region of interest" description="Disordered" evidence="10">
    <location>
        <begin position="1101"/>
        <end position="1138"/>
    </location>
</feature>
<proteinExistence type="predicted"/>
<evidence type="ECO:0000256" key="9">
    <source>
        <dbReference type="ARBA" id="ARBA00023242"/>
    </source>
</evidence>
<feature type="domain" description="Zinc-finger" evidence="11">
    <location>
        <begin position="1004"/>
        <end position="1084"/>
    </location>
</feature>
<evidence type="ECO:0000256" key="8">
    <source>
        <dbReference type="ARBA" id="ARBA00023163"/>
    </source>
</evidence>
<evidence type="ECO:0000313" key="13">
    <source>
        <dbReference type="Proteomes" id="UP000186601"/>
    </source>
</evidence>
<feature type="compositionally biased region" description="Polar residues" evidence="10">
    <location>
        <begin position="831"/>
        <end position="846"/>
    </location>
</feature>
<feature type="compositionally biased region" description="Basic residues" evidence="10">
    <location>
        <begin position="815"/>
        <end position="824"/>
    </location>
</feature>
<keyword evidence="6" id="KW-0832">Ubl conjugation</keyword>
<reference evidence="12 13" key="1">
    <citation type="submission" date="2018-02" db="EMBL/GenBank/DDBJ databases">
        <title>Genome sequence of the basidiomycete white-rot fungus Phlebia centrifuga.</title>
        <authorList>
            <person name="Granchi Z."/>
            <person name="Peng M."/>
            <person name="de Vries R.P."/>
            <person name="Hilden K."/>
            <person name="Makela M.R."/>
            <person name="Grigoriev I."/>
            <person name="Riley R."/>
        </authorList>
    </citation>
    <scope>NUCLEOTIDE SEQUENCE [LARGE SCALE GENOMIC DNA]</scope>
    <source>
        <strain evidence="12 13">FBCC195</strain>
    </source>
</reference>
<feature type="compositionally biased region" description="Polar residues" evidence="10">
    <location>
        <begin position="244"/>
        <end position="257"/>
    </location>
</feature>
<keyword evidence="9" id="KW-0539">Nucleus</keyword>